<keyword evidence="4" id="KW-0779">Telomere</keyword>
<dbReference type="InterPro" id="IPR022031">
    <property type="entry name" value="Rif1_N"/>
</dbReference>
<dbReference type="OrthoDB" id="5399929at2759"/>
<keyword evidence="6" id="KW-0131">Cell cycle</keyword>
<dbReference type="InterPro" id="IPR016024">
    <property type="entry name" value="ARM-type_fold"/>
</dbReference>
<evidence type="ECO:0000256" key="3">
    <source>
        <dbReference type="ARBA" id="ARBA00022454"/>
    </source>
</evidence>
<name>A0A1V9XIS0_9ACAR</name>
<gene>
    <name evidence="9" type="ORF">BIW11_09733</name>
</gene>
<evidence type="ECO:0000256" key="7">
    <source>
        <dbReference type="SAM" id="MobiDB-lite"/>
    </source>
</evidence>
<dbReference type="Proteomes" id="UP000192247">
    <property type="component" value="Unassembled WGS sequence"/>
</dbReference>
<keyword evidence="3" id="KW-0158">Chromosome</keyword>
<dbReference type="STRING" id="418985.A0A1V9XIS0"/>
<keyword evidence="5" id="KW-0539">Nucleus</keyword>
<comment type="subcellular location">
    <subcellularLocation>
        <location evidence="2">Chromosome</location>
        <location evidence="2">Telomere</location>
    </subcellularLocation>
    <subcellularLocation>
        <location evidence="1">Nucleus</location>
    </subcellularLocation>
</comment>
<organism evidence="9 10">
    <name type="scientific">Tropilaelaps mercedesae</name>
    <dbReference type="NCBI Taxonomy" id="418985"/>
    <lineage>
        <taxon>Eukaryota</taxon>
        <taxon>Metazoa</taxon>
        <taxon>Ecdysozoa</taxon>
        <taxon>Arthropoda</taxon>
        <taxon>Chelicerata</taxon>
        <taxon>Arachnida</taxon>
        <taxon>Acari</taxon>
        <taxon>Parasitiformes</taxon>
        <taxon>Mesostigmata</taxon>
        <taxon>Gamasina</taxon>
        <taxon>Dermanyssoidea</taxon>
        <taxon>Laelapidae</taxon>
        <taxon>Tropilaelaps</taxon>
    </lineage>
</organism>
<dbReference type="SUPFAM" id="SSF48371">
    <property type="entry name" value="ARM repeat"/>
    <property type="match status" value="1"/>
</dbReference>
<feature type="compositionally biased region" description="Low complexity" evidence="7">
    <location>
        <begin position="1003"/>
        <end position="1012"/>
    </location>
</feature>
<protein>
    <recommendedName>
        <fullName evidence="8">Telomere-associated protein Rif1 N-terminal domain-containing protein</fullName>
    </recommendedName>
</protein>
<dbReference type="GO" id="GO:0000723">
    <property type="term" value="P:telomere maintenance"/>
    <property type="evidence" value="ECO:0007669"/>
    <property type="project" value="TreeGrafter"/>
</dbReference>
<dbReference type="EMBL" id="MNPL01009936">
    <property type="protein sequence ID" value="OQR73435.1"/>
    <property type="molecule type" value="Genomic_DNA"/>
</dbReference>
<evidence type="ECO:0000313" key="10">
    <source>
        <dbReference type="Proteomes" id="UP000192247"/>
    </source>
</evidence>
<feature type="domain" description="Telomere-associated protein Rif1 N-terminal" evidence="8">
    <location>
        <begin position="138"/>
        <end position="264"/>
    </location>
</feature>
<evidence type="ECO:0000259" key="8">
    <source>
        <dbReference type="Pfam" id="PF12231"/>
    </source>
</evidence>
<dbReference type="Pfam" id="PF12231">
    <property type="entry name" value="Rif1_N"/>
    <property type="match status" value="1"/>
</dbReference>
<feature type="region of interest" description="Disordered" evidence="7">
    <location>
        <begin position="1155"/>
        <end position="1175"/>
    </location>
</feature>
<sequence length="1406" mass="156226">MEFTEPSSQAEAAESLTKFREQWTTLDPTQIGPVFEWLEQLDSKWENLHCEIIYAMGDLAEGTMELGLCRRVIEHLKKNSHRCKGDAAKAYVSIAILLHLLKDEPTAVLADSVLSAIRTLVYKDEVALAGVIGMFKAKLVPKMKEMADAKQFQEALTLWRAIIRFTGFEKVPTVVTNGVLHIVTLAFKETDPNVHVDAFSSWRVLVESLPRPMLRKAAYVKLLLNPLNRVYRDTDAVTTPHKFAAWWQLVRSLEDDIEAHFDDVVFPLINKVFSIPSAKARQVNPTAFASPTRDIPHEAYAILALLLYKGSVEIMTEMTKLDSNLPMNQHAIKDACFAKHQSLLAEVLTLVLNNIVHRVTPPPHGYPYILAKLLLSRIISLYEGGHHGLVRVFLSTIYKLLQAKLFDTDQMLSVYTDLANGVPQKVMGSSQFNLRDGSSSMHECPIVSLTAFFVQHVPVMCQKERADTPAMKITKNKRTYRHLLKVLLECGSTAMNFLHFTDHVSKSLGQGEGVLQTDSWLEIADHLSSFIKHTHEVNQGGSLEHDFSALINTLKYPLRPNLNLTTDVIKKWTELFTVFAIDAALVKDVAVNQPIEELCAHILDDLSKTDFDLNRLMLCSQAFETVAKQACLETVTVGKKIPLGNLYSLVKCIALLANRGREFVQSKKQLKSNCQFFVTIVHICHALVQRTNDLSLCRHVLFAIVPELIPLLEYTKNKAVVRETSLALVELPLLHALALFAETFVDKAEKAVKIYDEKFMEIARAAIEHGSGHWKSNIRDSFIRYAKFLSIPVVEPEPVLQSLSQDVVIPDVSPVTVQPKMALSAKTAAVTLPTAGATVKRRSSRKVTKDDEEFTPIKTAKKKSIFTEHQLEKQSESRIIPSMYQDLSQSIDKHSTQQNGHNGVVIIETRVVAPVIDEDAVFNDITPKKVENEAPVNGDNTKCSSQARRSLVGKDIEDDGVKPIDNSIVEGVKDLHSALLDQPINVAEQETRSITVGEMGDDNNNNNNNNNNENEEPITKKKKRFSYNETDEMPELAVAIDQQPASLTKMIEKIQGEQLEREKEELMQNNSPLRPQGARKRKITGQPIESPITAKLQQRNFLINSPSSRSRMILEAAQARHTINSNSTIPSVTHDGRHSLAGFTPRREKTVGFAPDKATDVSSPQPMTNGLFTAPTSPSVGRSILKRVSTGASAKKVSFSRANEVCAYDKHPRVSTAKSLFPPVMVQSDQNSSAEGTDDPLKEAGDMQGDDLNQTITEDTHSTANETPASEPMPIEPVHQNPANWRLDEPTVAHTNIEFVGGSETTTMYSSGEADLPVTSAPNANVAAISDSVEEIERNDPVETLEKSVVNFISIVQSIRSAQSEQLVPVLDLIASPGFIKSLSPKIRAAFFSKCLATMSSYQCYH</sequence>
<proteinExistence type="predicted"/>
<dbReference type="InParanoid" id="A0A1V9XIS0"/>
<dbReference type="PANTHER" id="PTHR22928:SF3">
    <property type="entry name" value="TELOMERE-ASSOCIATED PROTEIN RIF1"/>
    <property type="match status" value="1"/>
</dbReference>
<evidence type="ECO:0000256" key="4">
    <source>
        <dbReference type="ARBA" id="ARBA00022895"/>
    </source>
</evidence>
<keyword evidence="10" id="KW-1185">Reference proteome</keyword>
<evidence type="ECO:0000256" key="1">
    <source>
        <dbReference type="ARBA" id="ARBA00004123"/>
    </source>
</evidence>
<dbReference type="PANTHER" id="PTHR22928">
    <property type="entry name" value="TELOMERE-ASSOCIATED PROTEIN RIF1"/>
    <property type="match status" value="1"/>
</dbReference>
<evidence type="ECO:0000313" key="9">
    <source>
        <dbReference type="EMBL" id="OQR73435.1"/>
    </source>
</evidence>
<feature type="compositionally biased region" description="Polar residues" evidence="7">
    <location>
        <begin position="1251"/>
        <end position="1268"/>
    </location>
</feature>
<evidence type="ECO:0000256" key="2">
    <source>
        <dbReference type="ARBA" id="ARBA00004574"/>
    </source>
</evidence>
<evidence type="ECO:0000256" key="6">
    <source>
        <dbReference type="ARBA" id="ARBA00023306"/>
    </source>
</evidence>
<evidence type="ECO:0000256" key="5">
    <source>
        <dbReference type="ARBA" id="ARBA00023242"/>
    </source>
</evidence>
<dbReference type="GO" id="GO:0140445">
    <property type="term" value="C:chromosome, telomeric repeat region"/>
    <property type="evidence" value="ECO:0007669"/>
    <property type="project" value="TreeGrafter"/>
</dbReference>
<feature type="region of interest" description="Disordered" evidence="7">
    <location>
        <begin position="1219"/>
        <end position="1282"/>
    </location>
</feature>
<dbReference type="GO" id="GO:0005634">
    <property type="term" value="C:nucleus"/>
    <property type="evidence" value="ECO:0007669"/>
    <property type="project" value="UniProtKB-SubCell"/>
</dbReference>
<accession>A0A1V9XIS0</accession>
<comment type="caution">
    <text evidence="9">The sequence shown here is derived from an EMBL/GenBank/DDBJ whole genome shotgun (WGS) entry which is preliminary data.</text>
</comment>
<feature type="region of interest" description="Disordered" evidence="7">
    <location>
        <begin position="996"/>
        <end position="1021"/>
    </location>
</feature>
<feature type="compositionally biased region" description="Polar residues" evidence="7">
    <location>
        <begin position="1160"/>
        <end position="1175"/>
    </location>
</feature>
<reference evidence="9 10" key="1">
    <citation type="journal article" date="2017" name="Gigascience">
        <title>Draft genome of the honey bee ectoparasitic mite, Tropilaelaps mercedesae, is shaped by the parasitic life history.</title>
        <authorList>
            <person name="Dong X."/>
            <person name="Armstrong S.D."/>
            <person name="Xia D."/>
            <person name="Makepeace B.L."/>
            <person name="Darby A.C."/>
            <person name="Kadowaki T."/>
        </authorList>
    </citation>
    <scope>NUCLEOTIDE SEQUENCE [LARGE SCALE GENOMIC DNA]</scope>
    <source>
        <strain evidence="9">Wuxi-XJTLU</strain>
    </source>
</reference>